<keyword evidence="9" id="KW-0539">Nucleus</keyword>
<keyword evidence="4" id="KW-0862">Zinc</keyword>
<reference evidence="12 13" key="1">
    <citation type="submission" date="2014-06" db="EMBL/GenBank/DDBJ databases">
        <title>Evolutionary Origins and Diversification of the Mycorrhizal Mutualists.</title>
        <authorList>
            <consortium name="DOE Joint Genome Institute"/>
            <consortium name="Mycorrhizal Genomics Consortium"/>
            <person name="Kohler A."/>
            <person name="Kuo A."/>
            <person name="Nagy L.G."/>
            <person name="Floudas D."/>
            <person name="Copeland A."/>
            <person name="Barry K.W."/>
            <person name="Cichocki N."/>
            <person name="Veneault-Fourrey C."/>
            <person name="LaButti K."/>
            <person name="Lindquist E.A."/>
            <person name="Lipzen A."/>
            <person name="Lundell T."/>
            <person name="Morin E."/>
            <person name="Murat C."/>
            <person name="Riley R."/>
            <person name="Ohm R."/>
            <person name="Sun H."/>
            <person name="Tunlid A."/>
            <person name="Henrissat B."/>
            <person name="Grigoriev I.V."/>
            <person name="Hibbett D.S."/>
            <person name="Martin F."/>
        </authorList>
    </citation>
    <scope>NUCLEOTIDE SEQUENCE [LARGE SCALE GENOMIC DNA]</scope>
    <source>
        <strain evidence="12 13">SS14</strain>
    </source>
</reference>
<evidence type="ECO:0000256" key="2">
    <source>
        <dbReference type="ARBA" id="ARBA00022723"/>
    </source>
</evidence>
<feature type="compositionally biased region" description="Polar residues" evidence="11">
    <location>
        <begin position="138"/>
        <end position="152"/>
    </location>
</feature>
<dbReference type="Pfam" id="PF08209">
    <property type="entry name" value="Sgf11"/>
    <property type="match status" value="1"/>
</dbReference>
<evidence type="ECO:0000256" key="10">
    <source>
        <dbReference type="RuleBase" id="RU261113"/>
    </source>
</evidence>
<feature type="compositionally biased region" description="Basic residues" evidence="11">
    <location>
        <begin position="156"/>
        <end position="167"/>
    </location>
</feature>
<name>A0A0C9VT53_SPHS4</name>
<evidence type="ECO:0000256" key="11">
    <source>
        <dbReference type="SAM" id="MobiDB-lite"/>
    </source>
</evidence>
<feature type="region of interest" description="Disordered" evidence="11">
    <location>
        <begin position="121"/>
        <end position="322"/>
    </location>
</feature>
<feature type="compositionally biased region" description="Polar residues" evidence="11">
    <location>
        <begin position="241"/>
        <end position="261"/>
    </location>
</feature>
<keyword evidence="2" id="KW-0479">Metal-binding</keyword>
<evidence type="ECO:0000256" key="3">
    <source>
        <dbReference type="ARBA" id="ARBA00022771"/>
    </source>
</evidence>
<evidence type="ECO:0000256" key="5">
    <source>
        <dbReference type="ARBA" id="ARBA00022853"/>
    </source>
</evidence>
<evidence type="ECO:0000256" key="8">
    <source>
        <dbReference type="ARBA" id="ARBA00023163"/>
    </source>
</evidence>
<evidence type="ECO:0000313" key="13">
    <source>
        <dbReference type="Proteomes" id="UP000054279"/>
    </source>
</evidence>
<evidence type="ECO:0000313" key="12">
    <source>
        <dbReference type="EMBL" id="KIJ45732.1"/>
    </source>
</evidence>
<dbReference type="InterPro" id="IPR013246">
    <property type="entry name" value="SAGA_su_Sgf11"/>
</dbReference>
<dbReference type="Gene3D" id="3.30.160.60">
    <property type="entry name" value="Classic Zinc Finger"/>
    <property type="match status" value="1"/>
</dbReference>
<sequence length="322" mass="33556">MANAGKSRDEIISSISSSLFSAMLHEVLMEAVLQSHKDAMRAKTVCSVCGLHCGTTHKPTGITNGTGSSSGTPAPKDKSDANIYFDCSNCQKKISSNRYAPHLSGCLGLGTGSRRGAIRNASAKNRLGADTADRASPFNGSDYGSPSLQETPNGKSKAKSKNTKKANGKAALDLNGSQKRPGAVIEVSPSKKKKLKTDLPPLAESSTSSNVPSFSRLPVRSAATSASPPAPPSPSVASASQYSGRDSPSISGSQGSFNAMSPNGLHRMSQTPYNKLPPKRHGPPVGAPRTHIPKVEEKEEDVDFVDVDGEEQSSSSSSDSSD</sequence>
<keyword evidence="6" id="KW-0805">Transcription regulation</keyword>
<proteinExistence type="inferred from homology"/>
<keyword evidence="5" id="KW-0156">Chromatin regulator</keyword>
<keyword evidence="13" id="KW-1185">Reference proteome</keyword>
<feature type="compositionally biased region" description="Acidic residues" evidence="11">
    <location>
        <begin position="298"/>
        <end position="311"/>
    </location>
</feature>
<protein>
    <recommendedName>
        <fullName evidence="10">SAGA-associated factor 11</fullName>
    </recommendedName>
</protein>
<dbReference type="AlphaFoldDB" id="A0A0C9VT53"/>
<dbReference type="HOGENOM" id="CLU_054417_0_0_1"/>
<dbReference type="Proteomes" id="UP000054279">
    <property type="component" value="Unassembled WGS sequence"/>
</dbReference>
<feature type="compositionally biased region" description="Polar residues" evidence="11">
    <location>
        <begin position="204"/>
        <end position="213"/>
    </location>
</feature>
<dbReference type="GO" id="GO:0008270">
    <property type="term" value="F:zinc ion binding"/>
    <property type="evidence" value="ECO:0007669"/>
    <property type="project" value="UniProtKB-KW"/>
</dbReference>
<accession>A0A0C9VT53</accession>
<feature type="compositionally biased region" description="Low complexity" evidence="11">
    <location>
        <begin position="218"/>
        <end position="227"/>
    </location>
</feature>
<dbReference type="GO" id="GO:0070461">
    <property type="term" value="C:SAGA-type complex"/>
    <property type="evidence" value="ECO:0007669"/>
    <property type="project" value="UniProtKB-ARBA"/>
</dbReference>
<gene>
    <name evidence="12" type="ORF">M422DRAFT_778912</name>
</gene>
<keyword evidence="3" id="KW-0863">Zinc-finger</keyword>
<dbReference type="OrthoDB" id="21557at2759"/>
<comment type="subcellular location">
    <subcellularLocation>
        <location evidence="1 10">Nucleus</location>
    </subcellularLocation>
</comment>
<dbReference type="EMBL" id="KN837111">
    <property type="protein sequence ID" value="KIJ45732.1"/>
    <property type="molecule type" value="Genomic_DNA"/>
</dbReference>
<keyword evidence="8" id="KW-0804">Transcription</keyword>
<feature type="compositionally biased region" description="Low complexity" evidence="11">
    <location>
        <begin position="313"/>
        <end position="322"/>
    </location>
</feature>
<dbReference type="GO" id="GO:0006325">
    <property type="term" value="P:chromatin organization"/>
    <property type="evidence" value="ECO:0007669"/>
    <property type="project" value="UniProtKB-KW"/>
</dbReference>
<keyword evidence="7 10" id="KW-0010">Activator</keyword>
<organism evidence="12 13">
    <name type="scientific">Sphaerobolus stellatus (strain SS14)</name>
    <dbReference type="NCBI Taxonomy" id="990650"/>
    <lineage>
        <taxon>Eukaryota</taxon>
        <taxon>Fungi</taxon>
        <taxon>Dikarya</taxon>
        <taxon>Basidiomycota</taxon>
        <taxon>Agaricomycotina</taxon>
        <taxon>Agaricomycetes</taxon>
        <taxon>Phallomycetidae</taxon>
        <taxon>Geastrales</taxon>
        <taxon>Sphaerobolaceae</taxon>
        <taxon>Sphaerobolus</taxon>
    </lineage>
</organism>
<dbReference type="GO" id="GO:0005634">
    <property type="term" value="C:nucleus"/>
    <property type="evidence" value="ECO:0007669"/>
    <property type="project" value="UniProtKB-SubCell"/>
</dbReference>
<evidence type="ECO:0000256" key="9">
    <source>
        <dbReference type="ARBA" id="ARBA00023242"/>
    </source>
</evidence>
<evidence type="ECO:0000256" key="4">
    <source>
        <dbReference type="ARBA" id="ARBA00022833"/>
    </source>
</evidence>
<comment type="similarity">
    <text evidence="10">Belongs to the SGF11 family.</text>
</comment>
<evidence type="ECO:0000256" key="7">
    <source>
        <dbReference type="ARBA" id="ARBA00023159"/>
    </source>
</evidence>
<evidence type="ECO:0000256" key="1">
    <source>
        <dbReference type="ARBA" id="ARBA00004123"/>
    </source>
</evidence>
<evidence type="ECO:0000256" key="6">
    <source>
        <dbReference type="ARBA" id="ARBA00023015"/>
    </source>
</evidence>